<dbReference type="Proteomes" id="UP001334248">
    <property type="component" value="Unassembled WGS sequence"/>
</dbReference>
<reference evidence="2 3" key="1">
    <citation type="journal article" date="2023" name="Res Sq">
        <title>Genomic and morphological characterization of Knufia obscura isolated from the Mars 2020 spacecraft assembly facility.</title>
        <authorList>
            <person name="Chander A.M."/>
            <person name="Teixeira M.M."/>
            <person name="Singh N.K."/>
            <person name="Williams M.P."/>
            <person name="Parker C.W."/>
            <person name="Leo P."/>
            <person name="Stajich J.E."/>
            <person name="Torok T."/>
            <person name="Tighe S."/>
            <person name="Mason C.E."/>
            <person name="Venkateswaran K."/>
        </authorList>
    </citation>
    <scope>NUCLEOTIDE SEQUENCE [LARGE SCALE GENOMIC DNA]</scope>
    <source>
        <strain evidence="2 3">CCFEE 5817</strain>
    </source>
</reference>
<feature type="compositionally biased region" description="Low complexity" evidence="1">
    <location>
        <begin position="178"/>
        <end position="189"/>
    </location>
</feature>
<dbReference type="RefSeq" id="XP_064732334.1">
    <property type="nucleotide sequence ID" value="XM_064871954.1"/>
</dbReference>
<feature type="compositionally biased region" description="Basic and acidic residues" evidence="1">
    <location>
        <begin position="258"/>
        <end position="275"/>
    </location>
</feature>
<feature type="compositionally biased region" description="Polar residues" evidence="1">
    <location>
        <begin position="147"/>
        <end position="165"/>
    </location>
</feature>
<evidence type="ECO:0000256" key="1">
    <source>
        <dbReference type="SAM" id="MobiDB-lite"/>
    </source>
</evidence>
<evidence type="ECO:0008006" key="4">
    <source>
        <dbReference type="Google" id="ProtNLM"/>
    </source>
</evidence>
<accession>A0ABR0RW27</accession>
<name>A0ABR0RW27_9EURO</name>
<comment type="caution">
    <text evidence="2">The sequence shown here is derived from an EMBL/GenBank/DDBJ whole genome shotgun (WGS) entry which is preliminary data.</text>
</comment>
<dbReference type="EMBL" id="JAVHJV010000003">
    <property type="protein sequence ID" value="KAK5944244.1"/>
    <property type="molecule type" value="Genomic_DNA"/>
</dbReference>
<dbReference type="GeneID" id="89996974"/>
<evidence type="ECO:0000313" key="3">
    <source>
        <dbReference type="Proteomes" id="UP001334248"/>
    </source>
</evidence>
<feature type="compositionally biased region" description="Basic and acidic residues" evidence="1">
    <location>
        <begin position="47"/>
        <end position="57"/>
    </location>
</feature>
<gene>
    <name evidence="2" type="ORF">PMZ80_003525</name>
</gene>
<sequence length="305" mass="34130">MVKPDVAAFASNNSQADVTSIPDLIRVVDLLNDQLLRMNGNTMADTKSAKAENDNDTKQQISQSTESMKSDMAWLAGDTDDSTSALNLAKLYGFESNSAPKRKTTIALRAKPETVSLTSNTKEVKKQEEEEEQKAQADTMSEPPQAGSDSTMSMLSHSPRVTKTNQAEKKDNTSIFHLLPSTSSLLPASQDSIRRQDSSPKYSLRRRATDTSKNEAEVYVLDLTSEAELDDENSGYRKRKHEEHPKSVADQDGSVEEYSFHPADRPMRDTIQDSRSRKRRRTPSPRTPPNQMIVCRTPRAPKRRK</sequence>
<proteinExistence type="predicted"/>
<feature type="region of interest" description="Disordered" evidence="1">
    <location>
        <begin position="44"/>
        <end position="70"/>
    </location>
</feature>
<feature type="compositionally biased region" description="Basic and acidic residues" evidence="1">
    <location>
        <begin position="207"/>
        <end position="216"/>
    </location>
</feature>
<feature type="compositionally biased region" description="Polar residues" evidence="1">
    <location>
        <begin position="58"/>
        <end position="67"/>
    </location>
</feature>
<organism evidence="2 3">
    <name type="scientific">Knufia obscura</name>
    <dbReference type="NCBI Taxonomy" id="1635080"/>
    <lineage>
        <taxon>Eukaryota</taxon>
        <taxon>Fungi</taxon>
        <taxon>Dikarya</taxon>
        <taxon>Ascomycota</taxon>
        <taxon>Pezizomycotina</taxon>
        <taxon>Eurotiomycetes</taxon>
        <taxon>Chaetothyriomycetidae</taxon>
        <taxon>Chaetothyriales</taxon>
        <taxon>Trichomeriaceae</taxon>
        <taxon>Knufia</taxon>
    </lineage>
</organism>
<feature type="region of interest" description="Disordered" evidence="1">
    <location>
        <begin position="111"/>
        <end position="305"/>
    </location>
</feature>
<keyword evidence="3" id="KW-1185">Reference proteome</keyword>
<protein>
    <recommendedName>
        <fullName evidence="4">Shugoshin C-terminal domain-containing protein</fullName>
    </recommendedName>
</protein>
<evidence type="ECO:0000313" key="2">
    <source>
        <dbReference type="EMBL" id="KAK5944244.1"/>
    </source>
</evidence>